<evidence type="ECO:0000256" key="3">
    <source>
        <dbReference type="ARBA" id="ARBA00022679"/>
    </source>
</evidence>
<dbReference type="SUPFAM" id="SSF52540">
    <property type="entry name" value="P-loop containing nucleoside triphosphate hydrolases"/>
    <property type="match status" value="1"/>
</dbReference>
<evidence type="ECO:0000256" key="6">
    <source>
        <dbReference type="ARBA" id="ARBA00022932"/>
    </source>
</evidence>
<keyword evidence="6" id="KW-0239">DNA-directed DNA polymerase</keyword>
<dbReference type="Gene3D" id="1.10.8.60">
    <property type="match status" value="1"/>
</dbReference>
<dbReference type="NCBIfam" id="TIGR01128">
    <property type="entry name" value="holA"/>
    <property type="match status" value="1"/>
</dbReference>
<comment type="caution">
    <text evidence="11">The sequence shown here is derived from an EMBL/GenBank/DDBJ whole genome shotgun (WGS) entry which is preliminary data.</text>
</comment>
<dbReference type="Gene3D" id="3.40.50.300">
    <property type="entry name" value="P-loop containing nucleotide triphosphate hydrolases"/>
    <property type="match status" value="1"/>
</dbReference>
<evidence type="ECO:0000256" key="2">
    <source>
        <dbReference type="ARBA" id="ARBA00017703"/>
    </source>
</evidence>
<dbReference type="InterPro" id="IPR005790">
    <property type="entry name" value="DNA_polIII_delta"/>
</dbReference>
<dbReference type="GO" id="GO:0003887">
    <property type="term" value="F:DNA-directed DNA polymerase activity"/>
    <property type="evidence" value="ECO:0007669"/>
    <property type="project" value="UniProtKB-KW"/>
</dbReference>
<dbReference type="SUPFAM" id="SSF48019">
    <property type="entry name" value="post-AAA+ oligomerization domain-like"/>
    <property type="match status" value="1"/>
</dbReference>
<keyword evidence="5" id="KW-0235">DNA replication</keyword>
<comment type="catalytic activity">
    <reaction evidence="8">
        <text>DNA(n) + a 2'-deoxyribonucleoside 5'-triphosphate = DNA(n+1) + diphosphate</text>
        <dbReference type="Rhea" id="RHEA:22508"/>
        <dbReference type="Rhea" id="RHEA-COMP:17339"/>
        <dbReference type="Rhea" id="RHEA-COMP:17340"/>
        <dbReference type="ChEBI" id="CHEBI:33019"/>
        <dbReference type="ChEBI" id="CHEBI:61560"/>
        <dbReference type="ChEBI" id="CHEBI:173112"/>
        <dbReference type="EC" id="2.7.7.7"/>
    </reaction>
</comment>
<dbReference type="Proteomes" id="UP000275348">
    <property type="component" value="Unassembled WGS sequence"/>
</dbReference>
<evidence type="ECO:0000256" key="4">
    <source>
        <dbReference type="ARBA" id="ARBA00022695"/>
    </source>
</evidence>
<keyword evidence="12" id="KW-1185">Reference proteome</keyword>
<feature type="domain" description="DNA polymerase III delta subunit-like C-terminal" evidence="10">
    <location>
        <begin position="211"/>
        <end position="315"/>
    </location>
</feature>
<dbReference type="EC" id="2.7.7.7" evidence="1"/>
<keyword evidence="4 11" id="KW-0548">Nucleotidyltransferase</keyword>
<evidence type="ECO:0000313" key="11">
    <source>
        <dbReference type="EMBL" id="RLZ08695.1"/>
    </source>
</evidence>
<keyword evidence="3 11" id="KW-0808">Transferase</keyword>
<evidence type="ECO:0000256" key="8">
    <source>
        <dbReference type="ARBA" id="ARBA00049244"/>
    </source>
</evidence>
<feature type="domain" description="DNA polymerase III delta N-terminal" evidence="9">
    <location>
        <begin position="20"/>
        <end position="132"/>
    </location>
</feature>
<dbReference type="AlphaFoldDB" id="A0A3L9M6Q0"/>
<proteinExistence type="inferred from homology"/>
<dbReference type="InterPro" id="IPR010372">
    <property type="entry name" value="DNA_pol3_delta_N"/>
</dbReference>
<dbReference type="RefSeq" id="WP_121934914.1">
    <property type="nucleotide sequence ID" value="NZ_RDOJ01000012.1"/>
</dbReference>
<organism evidence="11 12">
    <name type="scientific">Faecalibacter macacae</name>
    <dbReference type="NCBI Taxonomy" id="1859289"/>
    <lineage>
        <taxon>Bacteria</taxon>
        <taxon>Pseudomonadati</taxon>
        <taxon>Bacteroidota</taxon>
        <taxon>Flavobacteriia</taxon>
        <taxon>Flavobacteriales</taxon>
        <taxon>Weeksellaceae</taxon>
        <taxon>Faecalibacter</taxon>
    </lineage>
</organism>
<evidence type="ECO:0000256" key="5">
    <source>
        <dbReference type="ARBA" id="ARBA00022705"/>
    </source>
</evidence>
<evidence type="ECO:0000259" key="9">
    <source>
        <dbReference type="Pfam" id="PF06144"/>
    </source>
</evidence>
<evidence type="ECO:0000313" key="12">
    <source>
        <dbReference type="Proteomes" id="UP000275348"/>
    </source>
</evidence>
<dbReference type="Pfam" id="PF21694">
    <property type="entry name" value="DNA_pol3_delta_C"/>
    <property type="match status" value="1"/>
</dbReference>
<evidence type="ECO:0000259" key="10">
    <source>
        <dbReference type="Pfam" id="PF21694"/>
    </source>
</evidence>
<protein>
    <recommendedName>
        <fullName evidence="2">DNA polymerase III subunit delta</fullName>
        <ecNumber evidence="1">2.7.7.7</ecNumber>
    </recommendedName>
</protein>
<sequence length="336" mass="38426">MSAVESLIKDIKNKKFSPIYFLAGEEPFFIDQITEALEANVLTEEEKGFNQTIIYGQDVDMSQVIAISKQYPMGADKAFVLVKEAQHLAKSIEDLDAYANQVQDSTVLVLNYKGKKLDKRTKIYKTLNSKRYYHEFKPLYANEIPGWIDERIKSNQQTIDQKAKFLLAEYVGSDLSRLYNELEKLKTIVGNSHTISVDDIEKHIGISKEYNNFELRSAIETRNIEKAFKIIKYFEKNPKDNPMVVTMTVIFSLFTNVIQYHILTDKSKANVAKEIGINPFFVQDLAVAANNYPLKKATRIISLIREYDMKGKGVNSSGNVTSSELLVELIYKIINF</sequence>
<accession>A0A3L9M6Q0</accession>
<dbReference type="GO" id="GO:0009360">
    <property type="term" value="C:DNA polymerase III complex"/>
    <property type="evidence" value="ECO:0007669"/>
    <property type="project" value="InterPro"/>
</dbReference>
<comment type="similarity">
    <text evidence="7">Belongs to the DNA polymerase HolA subunit family.</text>
</comment>
<dbReference type="PANTHER" id="PTHR34388">
    <property type="entry name" value="DNA POLYMERASE III SUBUNIT DELTA"/>
    <property type="match status" value="1"/>
</dbReference>
<dbReference type="InterPro" id="IPR008921">
    <property type="entry name" value="DNA_pol3_clamp-load_cplx_C"/>
</dbReference>
<name>A0A3L9M6Q0_9FLAO</name>
<evidence type="ECO:0000256" key="1">
    <source>
        <dbReference type="ARBA" id="ARBA00012417"/>
    </source>
</evidence>
<dbReference type="PANTHER" id="PTHR34388:SF1">
    <property type="entry name" value="DNA POLYMERASE III SUBUNIT DELTA"/>
    <property type="match status" value="1"/>
</dbReference>
<dbReference type="EMBL" id="RDOJ01000012">
    <property type="protein sequence ID" value="RLZ08695.1"/>
    <property type="molecule type" value="Genomic_DNA"/>
</dbReference>
<reference evidence="11 12" key="1">
    <citation type="submission" date="2018-10" db="EMBL/GenBank/DDBJ databases">
        <authorList>
            <person name="Chen X."/>
        </authorList>
    </citation>
    <scope>NUCLEOTIDE SEQUENCE [LARGE SCALE GENOMIC DNA]</scope>
    <source>
        <strain evidence="11 12">YIM 102668</strain>
    </source>
</reference>
<dbReference type="InterPro" id="IPR027417">
    <property type="entry name" value="P-loop_NTPase"/>
</dbReference>
<dbReference type="InterPro" id="IPR048466">
    <property type="entry name" value="DNA_pol3_delta-like_C"/>
</dbReference>
<evidence type="ECO:0000256" key="7">
    <source>
        <dbReference type="ARBA" id="ARBA00034754"/>
    </source>
</evidence>
<dbReference type="GO" id="GO:0003677">
    <property type="term" value="F:DNA binding"/>
    <property type="evidence" value="ECO:0007669"/>
    <property type="project" value="InterPro"/>
</dbReference>
<dbReference type="Pfam" id="PF06144">
    <property type="entry name" value="DNA_pol3_delta"/>
    <property type="match status" value="1"/>
</dbReference>
<dbReference type="GO" id="GO:0006261">
    <property type="term" value="P:DNA-templated DNA replication"/>
    <property type="evidence" value="ECO:0007669"/>
    <property type="project" value="TreeGrafter"/>
</dbReference>
<dbReference type="CDD" id="cd18138">
    <property type="entry name" value="HLD_clamp_pol_III_delta"/>
    <property type="match status" value="1"/>
</dbReference>
<dbReference type="Gene3D" id="1.20.272.10">
    <property type="match status" value="1"/>
</dbReference>
<gene>
    <name evidence="11" type="primary">holA</name>
    <name evidence="11" type="ORF">EAH69_09225</name>
</gene>
<dbReference type="OrthoDB" id="1172326at2"/>